<evidence type="ECO:0000256" key="4">
    <source>
        <dbReference type="ARBA" id="ARBA00022842"/>
    </source>
</evidence>
<dbReference type="Proteomes" id="UP000187203">
    <property type="component" value="Unassembled WGS sequence"/>
</dbReference>
<evidence type="ECO:0000313" key="5">
    <source>
        <dbReference type="EMBL" id="OMP06133.1"/>
    </source>
</evidence>
<evidence type="ECO:0000313" key="6">
    <source>
        <dbReference type="Proteomes" id="UP000187203"/>
    </source>
</evidence>
<dbReference type="STRING" id="93759.A0A1R3KGC1"/>
<organism evidence="5 6">
    <name type="scientific">Corchorus olitorius</name>
    <dbReference type="NCBI Taxonomy" id="93759"/>
    <lineage>
        <taxon>Eukaryota</taxon>
        <taxon>Viridiplantae</taxon>
        <taxon>Streptophyta</taxon>
        <taxon>Embryophyta</taxon>
        <taxon>Tracheophyta</taxon>
        <taxon>Spermatophyta</taxon>
        <taxon>Magnoliopsida</taxon>
        <taxon>eudicotyledons</taxon>
        <taxon>Gunneridae</taxon>
        <taxon>Pentapetalae</taxon>
        <taxon>rosids</taxon>
        <taxon>malvids</taxon>
        <taxon>Malvales</taxon>
        <taxon>Malvaceae</taxon>
        <taxon>Grewioideae</taxon>
        <taxon>Apeibeae</taxon>
        <taxon>Corchorus</taxon>
    </lineage>
</organism>
<evidence type="ECO:0000256" key="3">
    <source>
        <dbReference type="ARBA" id="ARBA00022723"/>
    </source>
</evidence>
<proteinExistence type="predicted"/>
<dbReference type="GO" id="GO:0032259">
    <property type="term" value="P:methylation"/>
    <property type="evidence" value="ECO:0007669"/>
    <property type="project" value="UniProtKB-KW"/>
</dbReference>
<dbReference type="AlphaFoldDB" id="A0A1R3KGC1"/>
<dbReference type="GO" id="GO:0046872">
    <property type="term" value="F:metal ion binding"/>
    <property type="evidence" value="ECO:0007669"/>
    <property type="project" value="UniProtKB-KW"/>
</dbReference>
<dbReference type="EMBL" id="AWUE01013718">
    <property type="protein sequence ID" value="OMP06133.1"/>
    <property type="molecule type" value="Genomic_DNA"/>
</dbReference>
<name>A0A1R3KGC1_9ROSI</name>
<keyword evidence="3" id="KW-0479">Metal-binding</keyword>
<keyword evidence="4" id="KW-0460">Magnesium</keyword>
<dbReference type="GO" id="GO:0008168">
    <property type="term" value="F:methyltransferase activity"/>
    <property type="evidence" value="ECO:0007669"/>
    <property type="project" value="UniProtKB-KW"/>
</dbReference>
<dbReference type="OrthoDB" id="1523883at2759"/>
<protein>
    <submittedName>
        <fullName evidence="5">SAM dependent carboxyl methyltransferase</fullName>
    </submittedName>
</protein>
<dbReference type="InterPro" id="IPR042086">
    <property type="entry name" value="MeTrfase_capping"/>
</dbReference>
<dbReference type="Gene3D" id="1.10.1200.270">
    <property type="entry name" value="Methyltransferase, alpha-helical capping domain"/>
    <property type="match status" value="1"/>
</dbReference>
<reference evidence="6" key="1">
    <citation type="submission" date="2013-09" db="EMBL/GenBank/DDBJ databases">
        <title>Corchorus olitorius genome sequencing.</title>
        <authorList>
            <person name="Alam M."/>
            <person name="Haque M.S."/>
            <person name="Islam M.S."/>
            <person name="Emdad E.M."/>
            <person name="Islam M.M."/>
            <person name="Ahmed B."/>
            <person name="Halim A."/>
            <person name="Hossen Q.M.M."/>
            <person name="Hossain M.Z."/>
            <person name="Ahmed R."/>
            <person name="Khan M.M."/>
            <person name="Islam R."/>
            <person name="Rashid M.M."/>
            <person name="Khan S.A."/>
            <person name="Rahman M.S."/>
            <person name="Alam M."/>
            <person name="Yahiya A.S."/>
            <person name="Khan M.S."/>
            <person name="Azam M.S."/>
            <person name="Haque T."/>
            <person name="Lashkar M.Z.H."/>
            <person name="Akhand A.I."/>
            <person name="Morshed G."/>
            <person name="Roy S."/>
            <person name="Uddin K.S."/>
            <person name="Rabeya T."/>
            <person name="Hossain A.S."/>
            <person name="Chowdhury A."/>
            <person name="Snigdha A.R."/>
            <person name="Mortoza M.S."/>
            <person name="Matin S.A."/>
            <person name="Hoque S.M.E."/>
            <person name="Islam M.K."/>
            <person name="Roy D.K."/>
            <person name="Haider R."/>
            <person name="Moosa M.M."/>
            <person name="Elias S.M."/>
            <person name="Hasan A.M."/>
            <person name="Jahan S."/>
            <person name="Shafiuddin M."/>
            <person name="Mahmood N."/>
            <person name="Shommy N.S."/>
        </authorList>
    </citation>
    <scope>NUCLEOTIDE SEQUENCE [LARGE SCALE GENOMIC DNA]</scope>
    <source>
        <strain evidence="6">cv. O-4</strain>
    </source>
</reference>
<keyword evidence="6" id="KW-1185">Reference proteome</keyword>
<dbReference type="Gene3D" id="3.40.50.150">
    <property type="entry name" value="Vaccinia Virus protein VP39"/>
    <property type="match status" value="1"/>
</dbReference>
<evidence type="ECO:0000256" key="1">
    <source>
        <dbReference type="ARBA" id="ARBA00022603"/>
    </source>
</evidence>
<gene>
    <name evidence="5" type="ORF">COLO4_08330</name>
</gene>
<comment type="caution">
    <text evidence="5">The sequence shown here is derived from an EMBL/GenBank/DDBJ whole genome shotgun (WGS) entry which is preliminary data.</text>
</comment>
<dbReference type="SUPFAM" id="SSF53335">
    <property type="entry name" value="S-adenosyl-L-methionine-dependent methyltransferases"/>
    <property type="match status" value="1"/>
</dbReference>
<sequence>GDVKEEDVDSFNFPFYSPCKEEITAIIEKEGSFEIKRLEVFEVGGDEVKIGFKDIGMDQLIMQKSIYGAKALRAVTEPLLSTHFGDAIMDKLFSRFATIFADHLANPPIGRKSSMTNRVNIVISLTKK</sequence>
<evidence type="ECO:0000256" key="2">
    <source>
        <dbReference type="ARBA" id="ARBA00022679"/>
    </source>
</evidence>
<keyword evidence="2" id="KW-0808">Transferase</keyword>
<dbReference type="InterPro" id="IPR029063">
    <property type="entry name" value="SAM-dependent_MTases_sf"/>
</dbReference>
<dbReference type="Pfam" id="PF03492">
    <property type="entry name" value="Methyltransf_7"/>
    <property type="match status" value="1"/>
</dbReference>
<keyword evidence="1 5" id="KW-0489">Methyltransferase</keyword>
<dbReference type="InterPro" id="IPR005299">
    <property type="entry name" value="MeTrfase_7"/>
</dbReference>
<feature type="non-terminal residue" evidence="5">
    <location>
        <position position="1"/>
    </location>
</feature>
<dbReference type="PANTHER" id="PTHR31009">
    <property type="entry name" value="S-ADENOSYL-L-METHIONINE:CARBOXYL METHYLTRANSFERASE FAMILY PROTEIN"/>
    <property type="match status" value="1"/>
</dbReference>
<accession>A0A1R3KGC1</accession>